<accession>A0ABD1F3R3</accession>
<keyword evidence="3" id="KW-1185">Reference proteome</keyword>
<feature type="region of interest" description="Disordered" evidence="1">
    <location>
        <begin position="46"/>
        <end position="70"/>
    </location>
</feature>
<evidence type="ECO:0000313" key="3">
    <source>
        <dbReference type="Proteomes" id="UP001566132"/>
    </source>
</evidence>
<gene>
    <name evidence="2" type="ORF">ABEB36_006141</name>
</gene>
<evidence type="ECO:0000313" key="2">
    <source>
        <dbReference type="EMBL" id="KAL1506857.1"/>
    </source>
</evidence>
<dbReference type="EMBL" id="JBDJPC010000004">
    <property type="protein sequence ID" value="KAL1506857.1"/>
    <property type="molecule type" value="Genomic_DNA"/>
</dbReference>
<sequence length="190" mass="21107">MGKHRKRRYNLERSSSPDGVDENKVLDRKIRLLEAEVKRKRIKRLEKELAGSSTEKSLEDHSRFGSSTGVFSQEEGELSSCFEDTGEPTGKFFPFYPDVSGEGSEPLGYRHGCVHPVGEEVSLFQPENFGGVSPTMVYKEASVVTEVDGSQRNLEEEAVVLDVEVLQLLGKMEENNPGIGPPLHGDIVVR</sequence>
<evidence type="ECO:0000256" key="1">
    <source>
        <dbReference type="SAM" id="MobiDB-lite"/>
    </source>
</evidence>
<protein>
    <submittedName>
        <fullName evidence="2">Uncharacterized protein</fullName>
    </submittedName>
</protein>
<reference evidence="2 3" key="1">
    <citation type="submission" date="2024-05" db="EMBL/GenBank/DDBJ databases">
        <title>Genetic variation in Jamaican populations of the coffee berry borer (Hypothenemus hampei).</title>
        <authorList>
            <person name="Errbii M."/>
            <person name="Myrie A."/>
        </authorList>
    </citation>
    <scope>NUCLEOTIDE SEQUENCE [LARGE SCALE GENOMIC DNA]</scope>
    <source>
        <strain evidence="2">JA-Hopewell-2020-01-JO</strain>
        <tissue evidence="2">Whole body</tissue>
    </source>
</reference>
<organism evidence="2 3">
    <name type="scientific">Hypothenemus hampei</name>
    <name type="common">Coffee berry borer</name>
    <dbReference type="NCBI Taxonomy" id="57062"/>
    <lineage>
        <taxon>Eukaryota</taxon>
        <taxon>Metazoa</taxon>
        <taxon>Ecdysozoa</taxon>
        <taxon>Arthropoda</taxon>
        <taxon>Hexapoda</taxon>
        <taxon>Insecta</taxon>
        <taxon>Pterygota</taxon>
        <taxon>Neoptera</taxon>
        <taxon>Endopterygota</taxon>
        <taxon>Coleoptera</taxon>
        <taxon>Polyphaga</taxon>
        <taxon>Cucujiformia</taxon>
        <taxon>Curculionidae</taxon>
        <taxon>Scolytinae</taxon>
        <taxon>Hypothenemus</taxon>
    </lineage>
</organism>
<dbReference type="AlphaFoldDB" id="A0ABD1F3R3"/>
<name>A0ABD1F3R3_HYPHA</name>
<feature type="region of interest" description="Disordered" evidence="1">
    <location>
        <begin position="1"/>
        <end position="25"/>
    </location>
</feature>
<proteinExistence type="predicted"/>
<dbReference type="Proteomes" id="UP001566132">
    <property type="component" value="Unassembled WGS sequence"/>
</dbReference>
<comment type="caution">
    <text evidence="2">The sequence shown here is derived from an EMBL/GenBank/DDBJ whole genome shotgun (WGS) entry which is preliminary data.</text>
</comment>